<keyword evidence="4" id="KW-1003">Cell membrane</keyword>
<keyword evidence="5" id="KW-0472">Membrane</keyword>
<dbReference type="InterPro" id="IPR050388">
    <property type="entry name" value="ABC_Ni/Peptide_Import"/>
</dbReference>
<evidence type="ECO:0000256" key="1">
    <source>
        <dbReference type="ARBA" id="ARBA00004370"/>
    </source>
</evidence>
<reference evidence="7 8" key="1">
    <citation type="submission" date="2024-09" db="EMBL/GenBank/DDBJ databases">
        <authorList>
            <person name="Sun Q."/>
            <person name="Mori K."/>
        </authorList>
    </citation>
    <scope>NUCLEOTIDE SEQUENCE [LARGE SCALE GENOMIC DNA]</scope>
    <source>
        <strain evidence="7 8">NCAIM B.01794</strain>
    </source>
</reference>
<evidence type="ECO:0000256" key="4">
    <source>
        <dbReference type="ARBA" id="ARBA00022475"/>
    </source>
</evidence>
<protein>
    <submittedName>
        <fullName evidence="7">ATP-binding cassette domain-containing protein</fullName>
    </submittedName>
</protein>
<dbReference type="InterPro" id="IPR003439">
    <property type="entry name" value="ABC_transporter-like_ATP-bd"/>
</dbReference>
<evidence type="ECO:0000313" key="7">
    <source>
        <dbReference type="EMBL" id="MFC0710896.1"/>
    </source>
</evidence>
<dbReference type="SUPFAM" id="SSF52540">
    <property type="entry name" value="P-loop containing nucleoside triphosphate hydrolases"/>
    <property type="match status" value="1"/>
</dbReference>
<keyword evidence="3" id="KW-0813">Transport</keyword>
<evidence type="ECO:0000256" key="2">
    <source>
        <dbReference type="ARBA" id="ARBA00005417"/>
    </source>
</evidence>
<proteinExistence type="inferred from homology"/>
<comment type="subcellular location">
    <subcellularLocation>
        <location evidence="1">Membrane</location>
    </subcellularLocation>
</comment>
<evidence type="ECO:0000256" key="3">
    <source>
        <dbReference type="ARBA" id="ARBA00022448"/>
    </source>
</evidence>
<keyword evidence="8" id="KW-1185">Reference proteome</keyword>
<dbReference type="InterPro" id="IPR027417">
    <property type="entry name" value="P-loop_NTPase"/>
</dbReference>
<comment type="caution">
    <text evidence="7">The sequence shown here is derived from an EMBL/GenBank/DDBJ whole genome shotgun (WGS) entry which is preliminary data.</text>
</comment>
<name>A0ABV6SMY4_AZOPA</name>
<keyword evidence="7" id="KW-0067">ATP-binding</keyword>
<accession>A0ABV6SMY4</accession>
<evidence type="ECO:0000313" key="8">
    <source>
        <dbReference type="Proteomes" id="UP001589891"/>
    </source>
</evidence>
<evidence type="ECO:0000259" key="6">
    <source>
        <dbReference type="Pfam" id="PF00005"/>
    </source>
</evidence>
<dbReference type="PANTHER" id="PTHR43297">
    <property type="entry name" value="OLIGOPEPTIDE TRANSPORT ATP-BINDING PROTEIN APPD"/>
    <property type="match status" value="1"/>
</dbReference>
<feature type="domain" description="ABC transporter" evidence="6">
    <location>
        <begin position="11"/>
        <end position="84"/>
    </location>
</feature>
<dbReference type="Pfam" id="PF00005">
    <property type="entry name" value="ABC_tran"/>
    <property type="match status" value="1"/>
</dbReference>
<sequence length="110" mass="11734">MLPQVPRHALDPLMRAGRQVAEVYACVLRQDAERAAANARRDLAGVGLEQAGDKLPGQLSGGMAQRLAFCAATAGGAQIVLADEHHCALLLVSHDPELVERVCERTLRLG</sequence>
<dbReference type="PANTHER" id="PTHR43297:SF7">
    <property type="entry name" value="D,D-DIPEPTIDE TRANSPORT ATP-BINDING PROTEIN DDPD-RELATED"/>
    <property type="match status" value="1"/>
</dbReference>
<evidence type="ECO:0000256" key="5">
    <source>
        <dbReference type="ARBA" id="ARBA00023136"/>
    </source>
</evidence>
<dbReference type="RefSeq" id="WP_376947423.1">
    <property type="nucleotide sequence ID" value="NZ_CP171449.1"/>
</dbReference>
<gene>
    <name evidence="7" type="ORF">ACFFGX_15500</name>
</gene>
<organism evidence="7 8">
    <name type="scientific">Azorhizophilus paspali</name>
    <name type="common">Azotobacter paspali</name>
    <dbReference type="NCBI Taxonomy" id="69963"/>
    <lineage>
        <taxon>Bacteria</taxon>
        <taxon>Pseudomonadati</taxon>
        <taxon>Pseudomonadota</taxon>
        <taxon>Gammaproteobacteria</taxon>
        <taxon>Pseudomonadales</taxon>
        <taxon>Pseudomonadaceae</taxon>
        <taxon>Azorhizophilus</taxon>
    </lineage>
</organism>
<comment type="similarity">
    <text evidence="2">Belongs to the ABC transporter superfamily.</text>
</comment>
<keyword evidence="7" id="KW-0547">Nucleotide-binding</keyword>
<dbReference type="GO" id="GO:0005524">
    <property type="term" value="F:ATP binding"/>
    <property type="evidence" value="ECO:0007669"/>
    <property type="project" value="UniProtKB-KW"/>
</dbReference>
<dbReference type="Proteomes" id="UP001589891">
    <property type="component" value="Unassembled WGS sequence"/>
</dbReference>
<dbReference type="EMBL" id="JBHLSS010000098">
    <property type="protein sequence ID" value="MFC0710896.1"/>
    <property type="molecule type" value="Genomic_DNA"/>
</dbReference>
<dbReference type="Gene3D" id="3.40.50.300">
    <property type="entry name" value="P-loop containing nucleotide triphosphate hydrolases"/>
    <property type="match status" value="1"/>
</dbReference>